<comment type="caution">
    <text evidence="2">The sequence shown here is derived from an EMBL/GenBank/DDBJ whole genome shotgun (WGS) entry which is preliminary data.</text>
</comment>
<name>A0AAN9GLV5_9CAEN</name>
<feature type="region of interest" description="Disordered" evidence="1">
    <location>
        <begin position="1"/>
        <end position="154"/>
    </location>
</feature>
<dbReference type="Proteomes" id="UP001374579">
    <property type="component" value="Unassembled WGS sequence"/>
</dbReference>
<feature type="compositionally biased region" description="Low complexity" evidence="1">
    <location>
        <begin position="11"/>
        <end position="26"/>
    </location>
</feature>
<feature type="region of interest" description="Disordered" evidence="1">
    <location>
        <begin position="471"/>
        <end position="521"/>
    </location>
</feature>
<organism evidence="2 3">
    <name type="scientific">Littorina saxatilis</name>
    <dbReference type="NCBI Taxonomy" id="31220"/>
    <lineage>
        <taxon>Eukaryota</taxon>
        <taxon>Metazoa</taxon>
        <taxon>Spiralia</taxon>
        <taxon>Lophotrochozoa</taxon>
        <taxon>Mollusca</taxon>
        <taxon>Gastropoda</taxon>
        <taxon>Caenogastropoda</taxon>
        <taxon>Littorinimorpha</taxon>
        <taxon>Littorinoidea</taxon>
        <taxon>Littorinidae</taxon>
        <taxon>Littorina</taxon>
    </lineage>
</organism>
<dbReference type="AlphaFoldDB" id="A0AAN9GLV5"/>
<feature type="region of interest" description="Disordered" evidence="1">
    <location>
        <begin position="342"/>
        <end position="445"/>
    </location>
</feature>
<evidence type="ECO:0000313" key="3">
    <source>
        <dbReference type="Proteomes" id="UP001374579"/>
    </source>
</evidence>
<proteinExistence type="predicted"/>
<evidence type="ECO:0000313" key="2">
    <source>
        <dbReference type="EMBL" id="KAK7112984.1"/>
    </source>
</evidence>
<feature type="region of interest" description="Disordered" evidence="1">
    <location>
        <begin position="295"/>
        <end position="324"/>
    </location>
</feature>
<feature type="compositionally biased region" description="Polar residues" evidence="1">
    <location>
        <begin position="433"/>
        <end position="445"/>
    </location>
</feature>
<dbReference type="EMBL" id="JBAMIC010000002">
    <property type="protein sequence ID" value="KAK7112984.1"/>
    <property type="molecule type" value="Genomic_DNA"/>
</dbReference>
<feature type="compositionally biased region" description="Polar residues" evidence="1">
    <location>
        <begin position="383"/>
        <end position="392"/>
    </location>
</feature>
<feature type="compositionally biased region" description="Polar residues" evidence="1">
    <location>
        <begin position="141"/>
        <end position="153"/>
    </location>
</feature>
<accession>A0AAN9GLV5</accession>
<sequence>MSDQQAGGLEGVSSSQRLSSREQSGSPNYRYAQRSGHTGKFTRNNPDAPKQRSHKRKGSAPPSLPESGGDRTTVSGKTDRSRKRTKVSRPAPGDLSQRQVLESMFSAELNRANKYLTGPGTRDGAHGLSDPNPLGAGNDGAPSTVQPGESTADSALRDYIGVREDALTSPPPGFAFLPIASPGAALNVSGPSPLKVCPGGKHDEVSGCSLACVQDDASPTMEEAPFTQYAGQHAAFSRGTDLERPAAGLAHTENGGTPFVPGAERLPSSIAGRATDGHVVLPPGINARVDVRSAHGETLARSPRSGGGAAPSSHARQAKPGTGERAVATLDERTYPLRVAFGTHGPGTTHVERHGSSLKPSSRVLSASLGLGGPSPTGYGPRTETSYGTGLSDSGAGFRGGEQAWDRRPASTFRISGHRIEPTSGGYSDEQHPSSSQREPVSSLAQTAPISQERLAVLLKLVDELKETEYLDQHTTSSGPAPSALQHPDPSFSHGQPLSETGAPRNLPTQGQVLGQYVESH</sequence>
<evidence type="ECO:0000256" key="1">
    <source>
        <dbReference type="SAM" id="MobiDB-lite"/>
    </source>
</evidence>
<reference evidence="2 3" key="1">
    <citation type="submission" date="2024-02" db="EMBL/GenBank/DDBJ databases">
        <title>Chromosome-scale genome assembly of the rough periwinkle Littorina saxatilis.</title>
        <authorList>
            <person name="De Jode A."/>
            <person name="Faria R."/>
            <person name="Formenti G."/>
            <person name="Sims Y."/>
            <person name="Smith T.P."/>
            <person name="Tracey A."/>
            <person name="Wood J.M.D."/>
            <person name="Zagrodzka Z.B."/>
            <person name="Johannesson K."/>
            <person name="Butlin R.K."/>
            <person name="Leder E.H."/>
        </authorList>
    </citation>
    <scope>NUCLEOTIDE SEQUENCE [LARGE SCALE GENOMIC DNA]</scope>
    <source>
        <strain evidence="2">Snail1</strain>
        <tissue evidence="2">Muscle</tissue>
    </source>
</reference>
<gene>
    <name evidence="2" type="ORF">V1264_012353</name>
</gene>
<protein>
    <submittedName>
        <fullName evidence="2">Uncharacterized protein</fullName>
    </submittedName>
</protein>
<keyword evidence="3" id="KW-1185">Reference proteome</keyword>
<feature type="compositionally biased region" description="Low complexity" evidence="1">
    <location>
        <begin position="300"/>
        <end position="315"/>
    </location>
</feature>